<reference evidence="5" key="1">
    <citation type="journal article" date="2021" name="PeerJ">
        <title>Extensive microbial diversity within the chicken gut microbiome revealed by metagenomics and culture.</title>
        <authorList>
            <person name="Gilroy R."/>
            <person name="Ravi A."/>
            <person name="Getino M."/>
            <person name="Pursley I."/>
            <person name="Horton D.L."/>
            <person name="Alikhan N.F."/>
            <person name="Baker D."/>
            <person name="Gharbi K."/>
            <person name="Hall N."/>
            <person name="Watson M."/>
            <person name="Adriaenssens E.M."/>
            <person name="Foster-Nyarko E."/>
            <person name="Jarju S."/>
            <person name="Secka A."/>
            <person name="Antonio M."/>
            <person name="Oren A."/>
            <person name="Chaudhuri R.R."/>
            <person name="La Ragione R."/>
            <person name="Hildebrand F."/>
            <person name="Pallen M.J."/>
        </authorList>
    </citation>
    <scope>NUCLEOTIDE SEQUENCE</scope>
    <source>
        <strain evidence="5">ChiHjej12B11-14209</strain>
    </source>
</reference>
<evidence type="ECO:0008006" key="7">
    <source>
        <dbReference type="Google" id="ProtNLM"/>
    </source>
</evidence>
<comment type="caution">
    <text evidence="5">The sequence shown here is derived from an EMBL/GenBank/DDBJ whole genome shotgun (WGS) entry which is preliminary data.</text>
</comment>
<feature type="domain" description="YDG" evidence="3">
    <location>
        <begin position="671"/>
        <end position="751"/>
    </location>
</feature>
<evidence type="ECO:0000313" key="6">
    <source>
        <dbReference type="Proteomes" id="UP000824062"/>
    </source>
</evidence>
<dbReference type="Pfam" id="PF18657">
    <property type="entry name" value="YDG"/>
    <property type="match status" value="1"/>
</dbReference>
<protein>
    <recommendedName>
        <fullName evidence="7">Bacterial repeat domain-containing protein</fullName>
    </recommendedName>
</protein>
<keyword evidence="2" id="KW-0472">Membrane</keyword>
<organism evidence="5 6">
    <name type="scientific">Candidatus Olsenella pullistercoris</name>
    <dbReference type="NCBI Taxonomy" id="2838712"/>
    <lineage>
        <taxon>Bacteria</taxon>
        <taxon>Bacillati</taxon>
        <taxon>Actinomycetota</taxon>
        <taxon>Coriobacteriia</taxon>
        <taxon>Coriobacteriales</taxon>
        <taxon>Atopobiaceae</taxon>
        <taxon>Olsenella</taxon>
    </lineage>
</organism>
<evidence type="ECO:0000256" key="2">
    <source>
        <dbReference type="SAM" id="Phobius"/>
    </source>
</evidence>
<feature type="compositionally biased region" description="Low complexity" evidence="1">
    <location>
        <begin position="1176"/>
        <end position="1186"/>
    </location>
</feature>
<feature type="transmembrane region" description="Helical" evidence="2">
    <location>
        <begin position="1208"/>
        <end position="1229"/>
    </location>
</feature>
<feature type="region of interest" description="Disordered" evidence="1">
    <location>
        <begin position="62"/>
        <end position="111"/>
    </location>
</feature>
<feature type="compositionally biased region" description="Polar residues" evidence="1">
    <location>
        <begin position="1142"/>
        <end position="1153"/>
    </location>
</feature>
<keyword evidence="2" id="KW-1133">Transmembrane helix</keyword>
<reference evidence="5" key="2">
    <citation type="submission" date="2021-04" db="EMBL/GenBank/DDBJ databases">
        <authorList>
            <person name="Gilroy R."/>
        </authorList>
    </citation>
    <scope>NUCLEOTIDE SEQUENCE</scope>
    <source>
        <strain evidence="5">ChiHjej12B11-14209</strain>
    </source>
</reference>
<evidence type="ECO:0000313" key="5">
    <source>
        <dbReference type="EMBL" id="HIZ46872.1"/>
    </source>
</evidence>
<feature type="domain" description="Bacterial repeat" evidence="4">
    <location>
        <begin position="288"/>
        <end position="360"/>
    </location>
</feature>
<feature type="compositionally biased region" description="Polar residues" evidence="1">
    <location>
        <begin position="77"/>
        <end position="87"/>
    </location>
</feature>
<dbReference type="Pfam" id="PF18998">
    <property type="entry name" value="Flg_new_2"/>
    <property type="match status" value="1"/>
</dbReference>
<keyword evidence="2" id="KW-0812">Transmembrane</keyword>
<evidence type="ECO:0000256" key="1">
    <source>
        <dbReference type="SAM" id="MobiDB-lite"/>
    </source>
</evidence>
<evidence type="ECO:0000259" key="4">
    <source>
        <dbReference type="Pfam" id="PF18998"/>
    </source>
</evidence>
<proteinExistence type="predicted"/>
<dbReference type="InterPro" id="IPR041248">
    <property type="entry name" value="YDG"/>
</dbReference>
<sequence>MSNTDPSTPTNERIVISGHVDVTLAGVNIGRSTSGSPVEVDDHARTDVTIRLQGENTLVSSAAGTPALRKSRGQTGGSDVSTLTITSADGDGSAAGSLTARSTGEHSAGIGAGEDYHGDVANITIAGGTVDVSATSGASIGSTGGGSTWGLVISGGVVTAAGGDGLGANTPNGVSNFEITGGYVVTSSYRGSTPTGGLVSTDGGKSFTAWGDCRLPESQSPLSAERLTIEQGATLTIPESARMTVSKTVINNGTLAGEGALESTGTFYNNGTIADGVVEGDVTEQLVTIEGGTANGSADPQTVSAGSTVALHANEVVGMVFTGWEVTMGHGVELADPAAAETTFSMPSGSCVTIRATYEYLFGTIVTETGEEISVTGENPNALYASIRDSGWQNYPNSTFRLTASDETAEGVSDYLSLPSDLPAGAAVDLNGRTMSGSRFDSAYAEEVSRLCVRNGTLTATYGLSVQNLQLTLEYVTLSAAGSWDGSLNIYVGGSASSLMFGEGTSLSDNTISVTIGGYRGSVTIPCALAQDERLSFEGEINVNRVHSWTATTGGAEACASCGLRRGSAELSLSPAEGLVYDGESLTAADAGVTATCDGADCSGEVVFCWQRVNSDGSLGRLESGLPRDAGTYRVTATLYGSSTDDVAYETLAETVTVNVAARPVTVRFDGSVTAQEKVYDGTLTAELSDISSGAAFQLDGVLDRDQGWVWLSLDGVHGEFADAGVGTEKSVAVLLDNPSLSSSNYALSSNEVQLESGVTASITPRPVELEWQGVTGRFFGDGRDVTALVKGAVEGDDVFAQVNNGGQHEAGTYTATAALAGSDAANYILAEGALQSVAYTVAPAVVTPDGTQASSLDDAGVAQTSFVFGEKIVVRVVPALASSEQGVLTRGLAEPAPEQMALYYGDTQISDPVSAASDGSYTMTYDTSEGIVPAGAEFETLVARLVGSENVSGFEVAVEVSVAKAPQAAPEGVAPTNELTVGDGGQLSGLPAGGEWRPAGEGAWRPVPAGGVVSGLPAGDYEVRLPESETHAASESARVTIKDFSSTHGGITYPAGTTDSGDGLATLPDGEGMVTFPNGATVVLPGGSTVDPEAQVAATPSGVEVTPDGDGLSVRLPGGAVVSAGSATVGQDGSVALPNGGTITYQDGTTGQIGHGETVAPDVKAPERGPQQGAGSSDEPTSGSEGEPEPEPTPAEEGLADTGDAAAFVPVLASIATGASALGTAVALRRRSK</sequence>
<evidence type="ECO:0000259" key="3">
    <source>
        <dbReference type="Pfam" id="PF18657"/>
    </source>
</evidence>
<name>A0A9D2F0C2_9ACTN</name>
<feature type="region of interest" description="Disordered" evidence="1">
    <location>
        <begin position="1141"/>
        <end position="1205"/>
    </location>
</feature>
<gene>
    <name evidence="5" type="ORF">IAA19_07660</name>
</gene>
<dbReference type="InterPro" id="IPR044060">
    <property type="entry name" value="Bacterial_rp_domain"/>
</dbReference>
<dbReference type="Proteomes" id="UP000824062">
    <property type="component" value="Unassembled WGS sequence"/>
</dbReference>
<dbReference type="AlphaFoldDB" id="A0A9D2F0C2"/>
<accession>A0A9D2F0C2</accession>
<dbReference type="EMBL" id="DXBM01000063">
    <property type="protein sequence ID" value="HIZ46872.1"/>
    <property type="molecule type" value="Genomic_DNA"/>
</dbReference>